<evidence type="ECO:0000313" key="6">
    <source>
        <dbReference type="Proteomes" id="UP000502508"/>
    </source>
</evidence>
<dbReference type="NCBIfam" id="NF005968">
    <property type="entry name" value="PRK08057.1-2"/>
    <property type="match status" value="1"/>
</dbReference>
<accession>A0A6F8XK20</accession>
<evidence type="ECO:0000313" key="5">
    <source>
        <dbReference type="EMBL" id="BCB74165.1"/>
    </source>
</evidence>
<keyword evidence="2" id="KW-0169">Cobalamin biosynthesis</keyword>
<dbReference type="UniPathway" id="UPA00148"/>
<reference evidence="5 6" key="1">
    <citation type="submission" date="2020-03" db="EMBL/GenBank/DDBJ databases">
        <title>Whole genome shotgun sequence of Phytohabitans flavus NBRC 107702.</title>
        <authorList>
            <person name="Komaki H."/>
            <person name="Tamura T."/>
        </authorList>
    </citation>
    <scope>NUCLEOTIDE SEQUENCE [LARGE SCALE GENOMIC DNA]</scope>
    <source>
        <strain evidence="5 6">NBRC 107702</strain>
    </source>
</reference>
<dbReference type="AlphaFoldDB" id="A0A6F8XK20"/>
<evidence type="ECO:0000256" key="4">
    <source>
        <dbReference type="SAM" id="MobiDB-lite"/>
    </source>
</evidence>
<organism evidence="5 6">
    <name type="scientific">Phytohabitans flavus</name>
    <dbReference type="NCBI Taxonomy" id="1076124"/>
    <lineage>
        <taxon>Bacteria</taxon>
        <taxon>Bacillati</taxon>
        <taxon>Actinomycetota</taxon>
        <taxon>Actinomycetes</taxon>
        <taxon>Micromonosporales</taxon>
        <taxon>Micromonosporaceae</taxon>
    </lineage>
</organism>
<keyword evidence="3" id="KW-0560">Oxidoreductase</keyword>
<dbReference type="InterPro" id="IPR003723">
    <property type="entry name" value="Precorrin-6x_reduct"/>
</dbReference>
<dbReference type="PANTHER" id="PTHR36925:SF1">
    <property type="entry name" value="COBALT-PRECORRIN-6A REDUCTASE"/>
    <property type="match status" value="1"/>
</dbReference>
<feature type="region of interest" description="Disordered" evidence="4">
    <location>
        <begin position="246"/>
        <end position="307"/>
    </location>
</feature>
<dbReference type="EMBL" id="AP022870">
    <property type="protein sequence ID" value="BCB74165.1"/>
    <property type="molecule type" value="Genomic_DNA"/>
</dbReference>
<dbReference type="PROSITE" id="PS51014">
    <property type="entry name" value="COBK_CBIJ"/>
    <property type="match status" value="1"/>
</dbReference>
<keyword evidence="6" id="KW-1185">Reference proteome</keyword>
<dbReference type="KEGG" id="pfla:Pflav_005750"/>
<comment type="pathway">
    <text evidence="1">Cofactor biosynthesis; adenosylcobalamin biosynthesis.</text>
</comment>
<sequence length="320" mass="33766">MRTLLILGGTGEARALAAHAAGWHVVTSLAGRVRDPRLPEGEVRVGGFGGPEGLAAWLVRERVRAVVDATHPFASRISASAVAAARATGVPLLALHRPGWTEEPGDDWRRVPSVEAAAEVLTTLGGRVMLTTGRQSLAAFAGLDLFFLVRTVDPPSSPLPASHHLILDRGPYTVDGELALMREHAIDTLVTKDSGGTMTAAKLVAARQRGIPVVMVDRPPMPEGVRAASTVDEAVGWLRGIAEGEHGSPAPCRVVEEPTISRHRMSTVDGSRSARRTTRTSSAGPPTSRPTTTGVSGARCSRSRSRAFSTCQVRAREAGL</sequence>
<dbReference type="RefSeq" id="WP_232070946.1">
    <property type="nucleotide sequence ID" value="NZ_AP022870.1"/>
</dbReference>
<dbReference type="GO" id="GO:0016994">
    <property type="term" value="F:precorrin-6A reductase activity"/>
    <property type="evidence" value="ECO:0007669"/>
    <property type="project" value="InterPro"/>
</dbReference>
<evidence type="ECO:0000256" key="3">
    <source>
        <dbReference type="ARBA" id="ARBA00023002"/>
    </source>
</evidence>
<dbReference type="GO" id="GO:0009236">
    <property type="term" value="P:cobalamin biosynthetic process"/>
    <property type="evidence" value="ECO:0007669"/>
    <property type="project" value="UniProtKB-UniPathway"/>
</dbReference>
<dbReference type="Proteomes" id="UP000502508">
    <property type="component" value="Chromosome"/>
</dbReference>
<dbReference type="NCBIfam" id="TIGR00715">
    <property type="entry name" value="precor6x_red"/>
    <property type="match status" value="1"/>
</dbReference>
<dbReference type="Pfam" id="PF02571">
    <property type="entry name" value="CbiJ"/>
    <property type="match status" value="1"/>
</dbReference>
<evidence type="ECO:0008006" key="7">
    <source>
        <dbReference type="Google" id="ProtNLM"/>
    </source>
</evidence>
<evidence type="ECO:0000256" key="1">
    <source>
        <dbReference type="ARBA" id="ARBA00004953"/>
    </source>
</evidence>
<protein>
    <recommendedName>
        <fullName evidence="7">Precorrin-6A reductase</fullName>
    </recommendedName>
</protein>
<dbReference type="PANTHER" id="PTHR36925">
    <property type="entry name" value="COBALT-PRECORRIN-6A REDUCTASE"/>
    <property type="match status" value="1"/>
</dbReference>
<proteinExistence type="predicted"/>
<feature type="compositionally biased region" description="Low complexity" evidence="4">
    <location>
        <begin position="279"/>
        <end position="300"/>
    </location>
</feature>
<reference evidence="5 6" key="2">
    <citation type="submission" date="2020-03" db="EMBL/GenBank/DDBJ databases">
        <authorList>
            <person name="Ichikawa N."/>
            <person name="Kimura A."/>
            <person name="Kitahashi Y."/>
            <person name="Uohara A."/>
        </authorList>
    </citation>
    <scope>NUCLEOTIDE SEQUENCE [LARGE SCALE GENOMIC DNA]</scope>
    <source>
        <strain evidence="5 6">NBRC 107702</strain>
    </source>
</reference>
<evidence type="ECO:0000256" key="2">
    <source>
        <dbReference type="ARBA" id="ARBA00022573"/>
    </source>
</evidence>
<gene>
    <name evidence="5" type="ORF">Pflav_005750</name>
</gene>
<name>A0A6F8XK20_9ACTN</name>